<dbReference type="SUPFAM" id="SSF55729">
    <property type="entry name" value="Acyl-CoA N-acyltransferases (Nat)"/>
    <property type="match status" value="1"/>
</dbReference>
<evidence type="ECO:0000259" key="1">
    <source>
        <dbReference type="PROSITE" id="PS51186"/>
    </source>
</evidence>
<sequence>MNLRRATAEDAPVCARIVDDWFAATDWMPASPGYDRLEAILRDGFPQREAWVAGDPVQGYLSMKTEDDHIVGLYAAAPGNGVGRVLLTHVKQRRDRLQLRSHTANAAAHRFYAREGFRVVARDLPGDDGIPEILMEWRR</sequence>
<dbReference type="PROSITE" id="PS51186">
    <property type="entry name" value="GNAT"/>
    <property type="match status" value="1"/>
</dbReference>
<dbReference type="InterPro" id="IPR016181">
    <property type="entry name" value="Acyl_CoA_acyltransferase"/>
</dbReference>
<keyword evidence="3" id="KW-1185">Reference proteome</keyword>
<dbReference type="EMBL" id="FNPX01000008">
    <property type="protein sequence ID" value="SDZ23124.1"/>
    <property type="molecule type" value="Genomic_DNA"/>
</dbReference>
<name>A0A1H3RBI9_9RHOB</name>
<feature type="domain" description="N-acetyltransferase" evidence="1">
    <location>
        <begin position="1"/>
        <end position="139"/>
    </location>
</feature>
<dbReference type="Proteomes" id="UP000198914">
    <property type="component" value="Unassembled WGS sequence"/>
</dbReference>
<gene>
    <name evidence="2" type="ORF">SAMN05444004_10850</name>
</gene>
<dbReference type="GO" id="GO:0016747">
    <property type="term" value="F:acyltransferase activity, transferring groups other than amino-acyl groups"/>
    <property type="evidence" value="ECO:0007669"/>
    <property type="project" value="InterPro"/>
</dbReference>
<evidence type="ECO:0000313" key="3">
    <source>
        <dbReference type="Proteomes" id="UP000198914"/>
    </source>
</evidence>
<dbReference type="AlphaFoldDB" id="A0A1H3RBI9"/>
<proteinExistence type="predicted"/>
<dbReference type="STRING" id="1244108.SAMN05444004_10850"/>
<organism evidence="2 3">
    <name type="scientific">Jannaschia faecimaris</name>
    <dbReference type="NCBI Taxonomy" id="1244108"/>
    <lineage>
        <taxon>Bacteria</taxon>
        <taxon>Pseudomonadati</taxon>
        <taxon>Pseudomonadota</taxon>
        <taxon>Alphaproteobacteria</taxon>
        <taxon>Rhodobacterales</taxon>
        <taxon>Roseobacteraceae</taxon>
        <taxon>Jannaschia</taxon>
    </lineage>
</organism>
<dbReference type="Pfam" id="PF13673">
    <property type="entry name" value="Acetyltransf_10"/>
    <property type="match status" value="1"/>
</dbReference>
<protein>
    <submittedName>
        <fullName evidence="2">Putative acetyltransferase</fullName>
    </submittedName>
</protein>
<evidence type="ECO:0000313" key="2">
    <source>
        <dbReference type="EMBL" id="SDZ23124.1"/>
    </source>
</evidence>
<dbReference type="InterPro" id="IPR000182">
    <property type="entry name" value="GNAT_dom"/>
</dbReference>
<dbReference type="RefSeq" id="WP_092645679.1">
    <property type="nucleotide sequence ID" value="NZ_FNPX01000008.1"/>
</dbReference>
<dbReference type="Gene3D" id="3.40.630.30">
    <property type="match status" value="1"/>
</dbReference>
<accession>A0A1H3RBI9</accession>
<keyword evidence="2" id="KW-0808">Transferase</keyword>
<reference evidence="3" key="1">
    <citation type="submission" date="2016-10" db="EMBL/GenBank/DDBJ databases">
        <authorList>
            <person name="Varghese N."/>
            <person name="Submissions S."/>
        </authorList>
    </citation>
    <scope>NUCLEOTIDE SEQUENCE [LARGE SCALE GENOMIC DNA]</scope>
    <source>
        <strain evidence="3">DSM 100420</strain>
    </source>
</reference>
<dbReference type="OrthoDB" id="9797417at2"/>